<organism evidence="1 2">
    <name type="scientific">Dongia mobilis</name>
    <dbReference type="NCBI Taxonomy" id="578943"/>
    <lineage>
        <taxon>Bacteria</taxon>
        <taxon>Pseudomonadati</taxon>
        <taxon>Pseudomonadota</taxon>
        <taxon>Alphaproteobacteria</taxon>
        <taxon>Rhodospirillales</taxon>
        <taxon>Dongiaceae</taxon>
        <taxon>Dongia</taxon>
    </lineage>
</organism>
<name>A0A4R6WWI8_9PROT</name>
<proteinExistence type="predicted"/>
<evidence type="ECO:0000313" key="2">
    <source>
        <dbReference type="Proteomes" id="UP000295783"/>
    </source>
</evidence>
<comment type="caution">
    <text evidence="1">The sequence shown here is derived from an EMBL/GenBank/DDBJ whole genome shotgun (WGS) entry which is preliminary data.</text>
</comment>
<sequence length="209" mass="24008">MKPRFPPTTPLMPAHFVEPIGYVMIAHADLDETLRNAIILLSGMDPNAGCAVLSGMMIRARVDIFQKLVRTKAQSIDDLAKMLTIGDVINQVSDERNTLAHRLLYSWSPETNEIVYFRDVNLTNPQIRISRPYVASVDSICDLSWRIARAAAWLGMLQQRWLPNDAKMPIDDSTARRHPDWEQNDRLPWQAEFLKKLESERKSLRTCTY</sequence>
<dbReference type="EMBL" id="SNYW01000006">
    <property type="protein sequence ID" value="TDQ84570.1"/>
    <property type="molecule type" value="Genomic_DNA"/>
</dbReference>
<accession>A0A4R6WWI8</accession>
<protein>
    <submittedName>
        <fullName evidence="1">Uncharacterized protein</fullName>
    </submittedName>
</protein>
<reference evidence="1 2" key="1">
    <citation type="submission" date="2019-03" db="EMBL/GenBank/DDBJ databases">
        <title>Genomic Encyclopedia of Type Strains, Phase III (KMG-III): the genomes of soil and plant-associated and newly described type strains.</title>
        <authorList>
            <person name="Whitman W."/>
        </authorList>
    </citation>
    <scope>NUCLEOTIDE SEQUENCE [LARGE SCALE GENOMIC DNA]</scope>
    <source>
        <strain evidence="1 2">CGMCC 1.7660</strain>
    </source>
</reference>
<gene>
    <name evidence="1" type="ORF">A8950_1129</name>
</gene>
<dbReference type="AlphaFoldDB" id="A0A4R6WWI8"/>
<keyword evidence="2" id="KW-1185">Reference proteome</keyword>
<evidence type="ECO:0000313" key="1">
    <source>
        <dbReference type="EMBL" id="TDQ84570.1"/>
    </source>
</evidence>
<dbReference type="Proteomes" id="UP000295783">
    <property type="component" value="Unassembled WGS sequence"/>
</dbReference>